<evidence type="ECO:0000313" key="1">
    <source>
        <dbReference type="EMBL" id="POM58482.1"/>
    </source>
</evidence>
<dbReference type="EMBL" id="NCKW01020229">
    <property type="protein sequence ID" value="POM58482.1"/>
    <property type="molecule type" value="Genomic_DNA"/>
</dbReference>
<dbReference type="InterPro" id="IPR012337">
    <property type="entry name" value="RNaseH-like_sf"/>
</dbReference>
<dbReference type="Gene3D" id="3.30.420.10">
    <property type="entry name" value="Ribonuclease H-like superfamily/Ribonuclease H"/>
    <property type="match status" value="1"/>
</dbReference>
<dbReference type="OrthoDB" id="1938712at2759"/>
<dbReference type="PANTHER" id="PTHR35046:SF26">
    <property type="entry name" value="RNA-DIRECTED DNA POLYMERASE"/>
    <property type="match status" value="1"/>
</dbReference>
<proteinExistence type="predicted"/>
<gene>
    <name evidence="1" type="ORF">PHPALM_36862</name>
</gene>
<name>A0A2P4WYV6_9STRA</name>
<dbReference type="PANTHER" id="PTHR35046">
    <property type="entry name" value="ZINC KNUCKLE (CCHC-TYPE) FAMILY PROTEIN"/>
    <property type="match status" value="1"/>
</dbReference>
<dbReference type="AlphaFoldDB" id="A0A2P4WYV6"/>
<protein>
    <submittedName>
        <fullName evidence="1">Retrotransposable element</fullName>
    </submittedName>
</protein>
<dbReference type="SUPFAM" id="SSF53098">
    <property type="entry name" value="Ribonuclease H-like"/>
    <property type="match status" value="1"/>
</dbReference>
<evidence type="ECO:0000313" key="2">
    <source>
        <dbReference type="Proteomes" id="UP000237271"/>
    </source>
</evidence>
<dbReference type="Proteomes" id="UP000237271">
    <property type="component" value="Unassembled WGS sequence"/>
</dbReference>
<dbReference type="GO" id="GO:0003676">
    <property type="term" value="F:nucleic acid binding"/>
    <property type="evidence" value="ECO:0007669"/>
    <property type="project" value="InterPro"/>
</dbReference>
<accession>A0A2P4WYV6</accession>
<reference evidence="1 2" key="1">
    <citation type="journal article" date="2017" name="Genome Biol. Evol.">
        <title>Phytophthora megakarya and P. palmivora, closely related causal agents of cacao black pod rot, underwent increases in genome sizes and gene numbers by different mechanisms.</title>
        <authorList>
            <person name="Ali S.S."/>
            <person name="Shao J."/>
            <person name="Lary D.J."/>
            <person name="Kronmiller B."/>
            <person name="Shen D."/>
            <person name="Strem M.D."/>
            <person name="Amoako-Attah I."/>
            <person name="Akrofi A.Y."/>
            <person name="Begoude B.A."/>
            <person name="Ten Hoopen G.M."/>
            <person name="Coulibaly K."/>
            <person name="Kebe B.I."/>
            <person name="Melnick R.L."/>
            <person name="Guiltinan M.J."/>
            <person name="Tyler B.M."/>
            <person name="Meinhardt L.W."/>
            <person name="Bailey B.A."/>
        </authorList>
    </citation>
    <scope>NUCLEOTIDE SEQUENCE [LARGE SCALE GENOMIC DNA]</scope>
    <source>
        <strain evidence="2">sbr112.9</strain>
    </source>
</reference>
<dbReference type="InterPro" id="IPR036397">
    <property type="entry name" value="RNaseH_sf"/>
</dbReference>
<keyword evidence="2" id="KW-1185">Reference proteome</keyword>
<organism evidence="1 2">
    <name type="scientific">Phytophthora palmivora</name>
    <dbReference type="NCBI Taxonomy" id="4796"/>
    <lineage>
        <taxon>Eukaryota</taxon>
        <taxon>Sar</taxon>
        <taxon>Stramenopiles</taxon>
        <taxon>Oomycota</taxon>
        <taxon>Peronosporomycetes</taxon>
        <taxon>Peronosporales</taxon>
        <taxon>Peronosporaceae</taxon>
        <taxon>Phytophthora</taxon>
    </lineage>
</organism>
<sequence length="83" mass="9495">MDSIMVVVDQLTKRAHFVACKTTDTAQRLAELYRDHIFAHHGIPVEIISDRDPKFTSNMWKSLCSTISPKANNRISASSKWYN</sequence>
<comment type="caution">
    <text evidence="1">The sequence shown here is derived from an EMBL/GenBank/DDBJ whole genome shotgun (WGS) entry which is preliminary data.</text>
</comment>